<reference evidence="2" key="1">
    <citation type="journal article" date="2023" name="Nat. Microbiol.">
        <title>Babesia duncani multi-omics identifies virulence factors and drug targets.</title>
        <authorList>
            <person name="Singh P."/>
            <person name="Lonardi S."/>
            <person name="Liang Q."/>
            <person name="Vydyam P."/>
            <person name="Khabirova E."/>
            <person name="Fang T."/>
            <person name="Gihaz S."/>
            <person name="Thekkiniath J."/>
            <person name="Munshi M."/>
            <person name="Abel S."/>
            <person name="Ciampossin L."/>
            <person name="Batugedara G."/>
            <person name="Gupta M."/>
            <person name="Lu X.M."/>
            <person name="Lenz T."/>
            <person name="Chakravarty S."/>
            <person name="Cornillot E."/>
            <person name="Hu Y."/>
            <person name="Ma W."/>
            <person name="Gonzalez L.M."/>
            <person name="Sanchez S."/>
            <person name="Estrada K."/>
            <person name="Sanchez-Flores A."/>
            <person name="Montero E."/>
            <person name="Harb O.S."/>
            <person name="Le Roch K.G."/>
            <person name="Mamoun C.B."/>
        </authorList>
    </citation>
    <scope>NUCLEOTIDE SEQUENCE</scope>
    <source>
        <strain evidence="2">WA1</strain>
    </source>
</reference>
<keyword evidence="3" id="KW-1185">Reference proteome</keyword>
<dbReference type="AlphaFoldDB" id="A0AAD9PJ57"/>
<comment type="caution">
    <text evidence="2">The sequence shown here is derived from an EMBL/GenBank/DDBJ whole genome shotgun (WGS) entry which is preliminary data.</text>
</comment>
<evidence type="ECO:0000313" key="2">
    <source>
        <dbReference type="EMBL" id="KAK2195830.1"/>
    </source>
</evidence>
<dbReference type="Proteomes" id="UP001214638">
    <property type="component" value="Unassembled WGS sequence"/>
</dbReference>
<gene>
    <name evidence="2" type="ORF">BdWA1_002426</name>
</gene>
<organism evidence="2 3">
    <name type="scientific">Babesia duncani</name>
    <dbReference type="NCBI Taxonomy" id="323732"/>
    <lineage>
        <taxon>Eukaryota</taxon>
        <taxon>Sar</taxon>
        <taxon>Alveolata</taxon>
        <taxon>Apicomplexa</taxon>
        <taxon>Aconoidasida</taxon>
        <taxon>Piroplasmida</taxon>
        <taxon>Babesiidae</taxon>
        <taxon>Babesia</taxon>
    </lineage>
</organism>
<sequence length="504" mass="57214">MHEQECPWLKSQFAEDGTVTGKPCRDRKCCVWKDLKQWFGYKAPFLSRNAFEQTFRDVAHGGTGIYEKLSIEGGALLRKAAVENGPNDVDHTLFISGIARLIFTHAQRERGVHLLGNLYRNKEAGMINDHGNLYRFGRLYLSAAQTMTSPRAVANYVRVCTAFGLNALTGPHQHAQPTEWLPTLILHLGKFFENSDDSHRRLVWDLQVYMGYAHQTLLPRIRECFQDPSTTPAATETPGDTLLTTFSQEYFYKLYETNHGHAGELACEFARIETEKFTSSLALQVFACLYLRLHLIFINQPIDLCTWRSPEEAKAIFINLLGACWSISPKNKRCIWMANIFETLRQIQLSLALFKISQIQTQGSNRFALWEPNVPHKQMQQQQPAKSDTDGCSLSWLANAVKYVGNQCMGALDSNAQEEHAPPEIESSRGGRPEPITGCMMQQQRTNLQQPTGSLPVQVCVSRDKMAQTHANIKFPLDPLDHNRPLPHHAHVNTRKTRLRINIE</sequence>
<accession>A0AAD9PJ57</accession>
<feature type="compositionally biased region" description="Basic and acidic residues" evidence="1">
    <location>
        <begin position="417"/>
        <end position="432"/>
    </location>
</feature>
<proteinExistence type="predicted"/>
<name>A0AAD9PJ57_9APIC</name>
<dbReference type="EMBL" id="JALLKP010000003">
    <property type="protein sequence ID" value="KAK2195830.1"/>
    <property type="molecule type" value="Genomic_DNA"/>
</dbReference>
<evidence type="ECO:0000256" key="1">
    <source>
        <dbReference type="SAM" id="MobiDB-lite"/>
    </source>
</evidence>
<dbReference type="KEGG" id="bdw:94336724"/>
<dbReference type="GeneID" id="94336724"/>
<evidence type="ECO:0000313" key="3">
    <source>
        <dbReference type="Proteomes" id="UP001214638"/>
    </source>
</evidence>
<feature type="region of interest" description="Disordered" evidence="1">
    <location>
        <begin position="415"/>
        <end position="436"/>
    </location>
</feature>
<protein>
    <submittedName>
        <fullName evidence="2">Uncharacterized protein</fullName>
    </submittedName>
</protein>
<dbReference type="RefSeq" id="XP_067802673.1">
    <property type="nucleotide sequence ID" value="XM_067947451.1"/>
</dbReference>